<evidence type="ECO:0000313" key="4">
    <source>
        <dbReference type="Proteomes" id="UP000246303"/>
    </source>
</evidence>
<dbReference type="InterPro" id="IPR006015">
    <property type="entry name" value="Universal_stress_UspA"/>
</dbReference>
<dbReference type="Pfam" id="PF00582">
    <property type="entry name" value="Usp"/>
    <property type="match status" value="1"/>
</dbReference>
<dbReference type="Proteomes" id="UP000246303">
    <property type="component" value="Unassembled WGS sequence"/>
</dbReference>
<protein>
    <submittedName>
        <fullName evidence="3">Universal stress protein UspA</fullName>
    </submittedName>
</protein>
<dbReference type="InterPro" id="IPR014729">
    <property type="entry name" value="Rossmann-like_a/b/a_fold"/>
</dbReference>
<dbReference type="PANTHER" id="PTHR46553">
    <property type="entry name" value="ADENINE NUCLEOTIDE ALPHA HYDROLASES-LIKE SUPERFAMILY PROTEIN"/>
    <property type="match status" value="1"/>
</dbReference>
<dbReference type="PRINTS" id="PR01438">
    <property type="entry name" value="UNVRSLSTRESS"/>
</dbReference>
<proteinExistence type="inferred from homology"/>
<organism evidence="3 4">
    <name type="scientific">Arthrobacter psychrochitiniphilus</name>
    <dbReference type="NCBI Taxonomy" id="291045"/>
    <lineage>
        <taxon>Bacteria</taxon>
        <taxon>Bacillati</taxon>
        <taxon>Actinomycetota</taxon>
        <taxon>Actinomycetes</taxon>
        <taxon>Micrococcales</taxon>
        <taxon>Micrococcaceae</taxon>
        <taxon>Arthrobacter</taxon>
    </lineage>
</organism>
<dbReference type="PANTHER" id="PTHR46553:SF3">
    <property type="entry name" value="ADENINE NUCLEOTIDE ALPHA HYDROLASES-LIKE SUPERFAMILY PROTEIN"/>
    <property type="match status" value="1"/>
</dbReference>
<dbReference type="AlphaFoldDB" id="A0A2V3DTM8"/>
<dbReference type="RefSeq" id="WP_110106124.1">
    <property type="nucleotide sequence ID" value="NZ_JACBZZ010000001.1"/>
</dbReference>
<evidence type="ECO:0000256" key="1">
    <source>
        <dbReference type="ARBA" id="ARBA00008791"/>
    </source>
</evidence>
<comment type="similarity">
    <text evidence="1">Belongs to the universal stress protein A family.</text>
</comment>
<dbReference type="SUPFAM" id="SSF52402">
    <property type="entry name" value="Adenine nucleotide alpha hydrolases-like"/>
    <property type="match status" value="1"/>
</dbReference>
<accession>A0A2V3DTM8</accession>
<evidence type="ECO:0000313" key="3">
    <source>
        <dbReference type="EMBL" id="PXA65513.1"/>
    </source>
</evidence>
<dbReference type="InterPro" id="IPR006016">
    <property type="entry name" value="UspA"/>
</dbReference>
<evidence type="ECO:0000259" key="2">
    <source>
        <dbReference type="Pfam" id="PF00582"/>
    </source>
</evidence>
<gene>
    <name evidence="3" type="ORF">CVS29_09720</name>
</gene>
<sequence>MKESTRPEGSPVVVGVDGSPESILALKWANTLAPTLGATITAVIAWHLESMYGPFASSDWDPEYTAQQVIETALVHAFGDKPPDGIGSKIVRGQPAKVLLDLAESAQLLVLGSRGHGGFAGLLLGSVSSACAAHATCPVLVVHTEMKQERLTSPAQGFQGGDDEPAGKA</sequence>
<dbReference type="OrthoDB" id="6174426at2"/>
<reference evidence="3 4" key="1">
    <citation type="submission" date="2018-05" db="EMBL/GenBank/DDBJ databases">
        <title>Genetic diversity of glacier-inhabiting Cryobacterium bacteria in China and description of Cryobacterium mengkeensis sp. nov. and Arthrobacter glacialis sp. nov.</title>
        <authorList>
            <person name="Liu Q."/>
            <person name="Xin Y.-H."/>
        </authorList>
    </citation>
    <scope>NUCLEOTIDE SEQUENCE [LARGE SCALE GENOMIC DNA]</scope>
    <source>
        <strain evidence="3 4">GP3</strain>
    </source>
</reference>
<comment type="caution">
    <text evidence="3">The sequence shown here is derived from an EMBL/GenBank/DDBJ whole genome shotgun (WGS) entry which is preliminary data.</text>
</comment>
<feature type="domain" description="UspA" evidence="2">
    <location>
        <begin position="11"/>
        <end position="143"/>
    </location>
</feature>
<dbReference type="EMBL" id="QHLZ01000005">
    <property type="protein sequence ID" value="PXA65513.1"/>
    <property type="molecule type" value="Genomic_DNA"/>
</dbReference>
<name>A0A2V3DTM8_9MICC</name>
<keyword evidence="4" id="KW-1185">Reference proteome</keyword>
<dbReference type="Gene3D" id="3.40.50.620">
    <property type="entry name" value="HUPs"/>
    <property type="match status" value="1"/>
</dbReference>